<feature type="compositionally biased region" description="Basic and acidic residues" evidence="3">
    <location>
        <begin position="198"/>
        <end position="222"/>
    </location>
</feature>
<dbReference type="AlphaFoldDB" id="A0AAD6US35"/>
<keyword evidence="1" id="KW-0813">Transport</keyword>
<dbReference type="PANTHER" id="PTHR47789:SF1">
    <property type="entry name" value="LAS SEVENTEEN-BINDING PROTEIN 5"/>
    <property type="match status" value="1"/>
</dbReference>
<reference evidence="5" key="1">
    <citation type="submission" date="2023-03" db="EMBL/GenBank/DDBJ databases">
        <title>Massive genome expansion in bonnet fungi (Mycena s.s.) driven by repeated elements and novel gene families across ecological guilds.</title>
        <authorList>
            <consortium name="Lawrence Berkeley National Laboratory"/>
            <person name="Harder C.B."/>
            <person name="Miyauchi S."/>
            <person name="Viragh M."/>
            <person name="Kuo A."/>
            <person name="Thoen E."/>
            <person name="Andreopoulos B."/>
            <person name="Lu D."/>
            <person name="Skrede I."/>
            <person name="Drula E."/>
            <person name="Henrissat B."/>
            <person name="Morin E."/>
            <person name="Kohler A."/>
            <person name="Barry K."/>
            <person name="LaButti K."/>
            <person name="Morin E."/>
            <person name="Salamov A."/>
            <person name="Lipzen A."/>
            <person name="Mereny Z."/>
            <person name="Hegedus B."/>
            <person name="Baldrian P."/>
            <person name="Stursova M."/>
            <person name="Weitz H."/>
            <person name="Taylor A."/>
            <person name="Grigoriev I.V."/>
            <person name="Nagy L.G."/>
            <person name="Martin F."/>
            <person name="Kauserud H."/>
        </authorList>
    </citation>
    <scope>NUCLEOTIDE SEQUENCE</scope>
    <source>
        <strain evidence="5">9144</strain>
    </source>
</reference>
<dbReference type="InterPro" id="IPR008942">
    <property type="entry name" value="ENTH_VHS"/>
</dbReference>
<proteinExistence type="predicted"/>
<dbReference type="GO" id="GO:0035091">
    <property type="term" value="F:phosphatidylinositol binding"/>
    <property type="evidence" value="ECO:0007669"/>
    <property type="project" value="InterPro"/>
</dbReference>
<evidence type="ECO:0000256" key="2">
    <source>
        <dbReference type="ARBA" id="ARBA00022927"/>
    </source>
</evidence>
<dbReference type="InterPro" id="IPR045007">
    <property type="entry name" value="LSB5"/>
</dbReference>
<protein>
    <recommendedName>
        <fullName evidence="4">VHS domain-containing protein</fullName>
    </recommendedName>
</protein>
<dbReference type="PANTHER" id="PTHR47789">
    <property type="entry name" value="LAS SEVENTEEN-BINDING PROTEIN 5"/>
    <property type="match status" value="1"/>
</dbReference>
<dbReference type="InterPro" id="IPR038425">
    <property type="entry name" value="GAT_sf"/>
</dbReference>
<comment type="caution">
    <text evidence="5">The sequence shown here is derived from an EMBL/GenBank/DDBJ whole genome shotgun (WGS) entry which is preliminary data.</text>
</comment>
<evidence type="ECO:0000313" key="5">
    <source>
        <dbReference type="EMBL" id="KAJ7193390.1"/>
    </source>
</evidence>
<dbReference type="GO" id="GO:0007015">
    <property type="term" value="P:actin filament organization"/>
    <property type="evidence" value="ECO:0007669"/>
    <property type="project" value="InterPro"/>
</dbReference>
<dbReference type="GO" id="GO:0051666">
    <property type="term" value="P:actin cortical patch localization"/>
    <property type="evidence" value="ECO:0007669"/>
    <property type="project" value="TreeGrafter"/>
</dbReference>
<dbReference type="CDD" id="cd16980">
    <property type="entry name" value="VHS_Lsb5"/>
    <property type="match status" value="1"/>
</dbReference>
<dbReference type="SUPFAM" id="SSF89009">
    <property type="entry name" value="GAT-like domain"/>
    <property type="match status" value="1"/>
</dbReference>
<evidence type="ECO:0000259" key="4">
    <source>
        <dbReference type="PROSITE" id="PS50179"/>
    </source>
</evidence>
<dbReference type="GO" id="GO:0043130">
    <property type="term" value="F:ubiquitin binding"/>
    <property type="evidence" value="ECO:0007669"/>
    <property type="project" value="InterPro"/>
</dbReference>
<dbReference type="GO" id="GO:0007034">
    <property type="term" value="P:vacuolar transport"/>
    <property type="evidence" value="ECO:0007669"/>
    <property type="project" value="UniProtKB-ARBA"/>
</dbReference>
<accession>A0AAD6US35</accession>
<organism evidence="5 6">
    <name type="scientific">Mycena pura</name>
    <dbReference type="NCBI Taxonomy" id="153505"/>
    <lineage>
        <taxon>Eukaryota</taxon>
        <taxon>Fungi</taxon>
        <taxon>Dikarya</taxon>
        <taxon>Basidiomycota</taxon>
        <taxon>Agaricomycotina</taxon>
        <taxon>Agaricomycetes</taxon>
        <taxon>Agaricomycetidae</taxon>
        <taxon>Agaricales</taxon>
        <taxon>Marasmiineae</taxon>
        <taxon>Mycenaceae</taxon>
        <taxon>Mycena</taxon>
    </lineage>
</organism>
<evidence type="ECO:0000256" key="3">
    <source>
        <dbReference type="SAM" id="MobiDB-lite"/>
    </source>
</evidence>
<dbReference type="Pfam" id="PF00790">
    <property type="entry name" value="VHS"/>
    <property type="match status" value="1"/>
</dbReference>
<dbReference type="SMART" id="SM00288">
    <property type="entry name" value="VHS"/>
    <property type="match status" value="1"/>
</dbReference>
<evidence type="ECO:0000313" key="6">
    <source>
        <dbReference type="Proteomes" id="UP001219525"/>
    </source>
</evidence>
<dbReference type="PROSITE" id="PS50179">
    <property type="entry name" value="VHS"/>
    <property type="match status" value="1"/>
</dbReference>
<keyword evidence="2" id="KW-0653">Protein transport</keyword>
<dbReference type="Gene3D" id="1.25.40.90">
    <property type="match status" value="1"/>
</dbReference>
<dbReference type="InterPro" id="IPR044103">
    <property type="entry name" value="GAT_LSB5"/>
</dbReference>
<gene>
    <name evidence="5" type="ORF">GGX14DRAFT_589471</name>
</gene>
<feature type="region of interest" description="Disordered" evidence="3">
    <location>
        <begin position="198"/>
        <end position="229"/>
    </location>
</feature>
<dbReference type="GO" id="GO:0015031">
    <property type="term" value="P:protein transport"/>
    <property type="evidence" value="ECO:0007669"/>
    <property type="project" value="UniProtKB-KW"/>
</dbReference>
<dbReference type="InterPro" id="IPR002014">
    <property type="entry name" value="VHS_dom"/>
</dbReference>
<dbReference type="Gene3D" id="1.20.58.160">
    <property type="match status" value="1"/>
</dbReference>
<dbReference type="EMBL" id="JARJCW010000109">
    <property type="protein sequence ID" value="KAJ7193390.1"/>
    <property type="molecule type" value="Genomic_DNA"/>
</dbReference>
<keyword evidence="6" id="KW-1185">Reference proteome</keyword>
<sequence length="493" mass="54004">MSAMAFAKNAFKTEKPHVRARPIHRLCFSDIPQSSITDWVDILTADALEDEAYDGIPELVDSINLQAAGPAEASRALRKKLKHGRPHQQYRALVILKALVENCGNKFQTTFADGQLTEALKHLANDSSADKKVKKKVLLVLASWKEQFKNDPSMSAVAGLYSQTKHERQERINQVDAVFGGGIPDVEALERESKRKAKLERERAKEMQRLEEAERRRSEKERKNRPKRLPFDFETEKPLVLGSIVDASQASSNLVNAITLVNPAKESLLTNERVQECLAKAKQVRKAVVRYIQLVENEELIGTLIEANDRIINALETYDKLSAQNPESEAEAANAVASPVATSHINTSETELNKLQVKQRAAIARAKQGSFRGKAPASDANLHPDLQDLSFGALGSSSQNLPAPLHPTSLSDDGDDVIEGNARGSLSDFSDYDSSDEETHNAAGSSKVHRDYVTVSDDDEPTARAGKGVKVGTPISEGALVDVEDPFADPFAG</sequence>
<dbReference type="InterPro" id="IPR004152">
    <property type="entry name" value="GAT_dom"/>
</dbReference>
<feature type="region of interest" description="Disordered" evidence="3">
    <location>
        <begin position="390"/>
        <end position="470"/>
    </location>
</feature>
<dbReference type="CDD" id="cd14232">
    <property type="entry name" value="GAT_LSB5"/>
    <property type="match status" value="1"/>
</dbReference>
<dbReference type="SUPFAM" id="SSF48464">
    <property type="entry name" value="ENTH/VHS domain"/>
    <property type="match status" value="1"/>
</dbReference>
<feature type="domain" description="VHS" evidence="4">
    <location>
        <begin position="43"/>
        <end position="172"/>
    </location>
</feature>
<dbReference type="GO" id="GO:0030479">
    <property type="term" value="C:actin cortical patch"/>
    <property type="evidence" value="ECO:0007669"/>
    <property type="project" value="TreeGrafter"/>
</dbReference>
<name>A0AAD6US35_9AGAR</name>
<dbReference type="Proteomes" id="UP001219525">
    <property type="component" value="Unassembled WGS sequence"/>
</dbReference>
<dbReference type="Pfam" id="PF03127">
    <property type="entry name" value="GAT"/>
    <property type="match status" value="1"/>
</dbReference>
<dbReference type="GO" id="GO:0006897">
    <property type="term" value="P:endocytosis"/>
    <property type="evidence" value="ECO:0007669"/>
    <property type="project" value="InterPro"/>
</dbReference>
<evidence type="ECO:0000256" key="1">
    <source>
        <dbReference type="ARBA" id="ARBA00022448"/>
    </source>
</evidence>